<name>A0A844ZJ41_9SPHN</name>
<evidence type="ECO:0000256" key="1">
    <source>
        <dbReference type="SAM" id="SignalP"/>
    </source>
</evidence>
<reference evidence="2 3" key="1">
    <citation type="submission" date="2019-12" db="EMBL/GenBank/DDBJ databases">
        <title>Genomic-based taxomic classification of the family Erythrobacteraceae.</title>
        <authorList>
            <person name="Xu L."/>
        </authorList>
    </citation>
    <scope>NUCLEOTIDE SEQUENCE [LARGE SCALE GENOMIC DNA]</scope>
    <source>
        <strain evidence="2 3">MCCC 1A09962</strain>
    </source>
</reference>
<dbReference type="Proteomes" id="UP000433104">
    <property type="component" value="Unassembled WGS sequence"/>
</dbReference>
<proteinExistence type="predicted"/>
<comment type="caution">
    <text evidence="2">The sequence shown here is derived from an EMBL/GenBank/DDBJ whole genome shotgun (WGS) entry which is preliminary data.</text>
</comment>
<dbReference type="EMBL" id="WTYW01000001">
    <property type="protein sequence ID" value="MXO85729.1"/>
    <property type="molecule type" value="Genomic_DNA"/>
</dbReference>
<evidence type="ECO:0000313" key="3">
    <source>
        <dbReference type="Proteomes" id="UP000433104"/>
    </source>
</evidence>
<protein>
    <recommendedName>
        <fullName evidence="4">Lipoprotein</fullName>
    </recommendedName>
</protein>
<dbReference type="PROSITE" id="PS51257">
    <property type="entry name" value="PROKAR_LIPOPROTEIN"/>
    <property type="match status" value="1"/>
</dbReference>
<organism evidence="2 3">
    <name type="scientific">Parapontixanthobacter aurantiacus</name>
    <dbReference type="NCBI Taxonomy" id="1463599"/>
    <lineage>
        <taxon>Bacteria</taxon>
        <taxon>Pseudomonadati</taxon>
        <taxon>Pseudomonadota</taxon>
        <taxon>Alphaproteobacteria</taxon>
        <taxon>Sphingomonadales</taxon>
        <taxon>Erythrobacteraceae</taxon>
        <taxon>Parapontixanthobacter</taxon>
    </lineage>
</organism>
<gene>
    <name evidence="2" type="ORF">GRI38_06750</name>
</gene>
<dbReference type="RefSeq" id="WP_160682098.1">
    <property type="nucleotide sequence ID" value="NZ_WTYW01000001.1"/>
</dbReference>
<sequence>MVGVLKPQSALLICGCAMAAACRAQADTLPEAVDRTHIEAAVSLARADAGEQRLGDVRSYNVFLTSTDGMADTLEDFVIVLPQREPNSYRAAFYMAETDDDFRRVGKVVSFAGTRVPRLGNVGADGACLLAPKRDGSAQHYACVIDGKLTEGEMGAE</sequence>
<keyword evidence="3" id="KW-1185">Reference proteome</keyword>
<feature type="signal peptide" evidence="1">
    <location>
        <begin position="1"/>
        <end position="26"/>
    </location>
</feature>
<feature type="chain" id="PRO_5032333957" description="Lipoprotein" evidence="1">
    <location>
        <begin position="27"/>
        <end position="157"/>
    </location>
</feature>
<evidence type="ECO:0008006" key="4">
    <source>
        <dbReference type="Google" id="ProtNLM"/>
    </source>
</evidence>
<dbReference type="AlphaFoldDB" id="A0A844ZJ41"/>
<accession>A0A844ZJ41</accession>
<evidence type="ECO:0000313" key="2">
    <source>
        <dbReference type="EMBL" id="MXO85729.1"/>
    </source>
</evidence>
<keyword evidence="1" id="KW-0732">Signal</keyword>